<organism evidence="1">
    <name type="scientific">marine sediment metagenome</name>
    <dbReference type="NCBI Taxonomy" id="412755"/>
    <lineage>
        <taxon>unclassified sequences</taxon>
        <taxon>metagenomes</taxon>
        <taxon>ecological metagenomes</taxon>
    </lineage>
</organism>
<accession>X0WYP7</accession>
<reference evidence="1" key="1">
    <citation type="journal article" date="2014" name="Front. Microbiol.">
        <title>High frequency of phylogenetically diverse reductive dehalogenase-homologous genes in deep subseafloor sedimentary metagenomes.</title>
        <authorList>
            <person name="Kawai M."/>
            <person name="Futagami T."/>
            <person name="Toyoda A."/>
            <person name="Takaki Y."/>
            <person name="Nishi S."/>
            <person name="Hori S."/>
            <person name="Arai W."/>
            <person name="Tsubouchi T."/>
            <person name="Morono Y."/>
            <person name="Uchiyama I."/>
            <person name="Ito T."/>
            <person name="Fujiyama A."/>
            <person name="Inagaki F."/>
            <person name="Takami H."/>
        </authorList>
    </citation>
    <scope>NUCLEOTIDE SEQUENCE</scope>
    <source>
        <strain evidence="1">Expedition CK06-06</strain>
    </source>
</reference>
<dbReference type="AlphaFoldDB" id="X0WYP7"/>
<comment type="caution">
    <text evidence="1">The sequence shown here is derived from an EMBL/GenBank/DDBJ whole genome shotgun (WGS) entry which is preliminary data.</text>
</comment>
<dbReference type="EMBL" id="BARS01043105">
    <property type="protein sequence ID" value="GAG36059.1"/>
    <property type="molecule type" value="Genomic_DNA"/>
</dbReference>
<sequence length="90" mass="9291">MAAITPVGAVNQELFTDARKTYLTAAVAAAGTSLTVQSIKEFAINQILCIGELGEEETEIVKTHASTTPTGTTITLVTGGVTFAHAINTP</sequence>
<evidence type="ECO:0000313" key="1">
    <source>
        <dbReference type="EMBL" id="GAG36059.1"/>
    </source>
</evidence>
<feature type="non-terminal residue" evidence="1">
    <location>
        <position position="90"/>
    </location>
</feature>
<name>X0WYP7_9ZZZZ</name>
<proteinExistence type="predicted"/>
<protein>
    <submittedName>
        <fullName evidence="1">Uncharacterized protein</fullName>
    </submittedName>
</protein>
<gene>
    <name evidence="1" type="ORF">S01H1_65311</name>
</gene>